<evidence type="ECO:0000313" key="1">
    <source>
        <dbReference type="EMBL" id="QTL99490.1"/>
    </source>
</evidence>
<dbReference type="EMBL" id="CP046640">
    <property type="protein sequence ID" value="QTL99490.1"/>
    <property type="molecule type" value="Genomic_DNA"/>
</dbReference>
<proteinExistence type="predicted"/>
<reference evidence="1" key="1">
    <citation type="submission" date="2019-12" db="EMBL/GenBank/DDBJ databases">
        <authorList>
            <person name="zhang j."/>
            <person name="sun C.M."/>
        </authorList>
    </citation>
    <scope>NUCLEOTIDE SEQUENCE</scope>
    <source>
        <strain evidence="1">NS-1</strain>
    </source>
</reference>
<dbReference type="Pfam" id="PF05582">
    <property type="entry name" value="Peptidase_U57"/>
    <property type="match status" value="1"/>
</dbReference>
<sequence>MFEVGDFVTRRSYKSDVVFRIERIEGSRAILRSYRIRLMADAELSDLLKMNQKDSRALKKELLLESYDCLQRQQRYLVLNGKQGRNNKDSFQEYPVKVLHIDGDKEYLDLSIANYNNLDISVKGLFIPEKGQPAKIGGLVKEIKPDILVLTGHDGEVNNRLYHTSDFFVEAVKYARDIISDLDSLVIFAGACQSDYDRLIDIGANYASSPGNKLIHFLDPILVVEKVVSTSIGEIIPVQDVISNTVSGKGGIGGIETRGKMRMRYP</sequence>
<protein>
    <submittedName>
        <fullName evidence="1">Sporulation peptidase YabG</fullName>
    </submittedName>
</protein>
<keyword evidence="2" id="KW-1185">Reference proteome</keyword>
<dbReference type="AlphaFoldDB" id="A0A8A7KE00"/>
<organism evidence="1 2">
    <name type="scientific">Iocasia fonsfrigidae</name>
    <dbReference type="NCBI Taxonomy" id="2682810"/>
    <lineage>
        <taxon>Bacteria</taxon>
        <taxon>Bacillati</taxon>
        <taxon>Bacillota</taxon>
        <taxon>Clostridia</taxon>
        <taxon>Halanaerobiales</taxon>
        <taxon>Halanaerobiaceae</taxon>
        <taxon>Iocasia</taxon>
    </lineage>
</organism>
<accession>A0A8A7KE00</accession>
<dbReference type="InterPro" id="IPR008764">
    <property type="entry name" value="Peptidase_U57"/>
</dbReference>
<dbReference type="PIRSF" id="PIRSF011575">
    <property type="entry name" value="YabG"/>
    <property type="match status" value="1"/>
</dbReference>
<gene>
    <name evidence="1" type="ORF">GM661_16810</name>
</gene>
<dbReference type="Proteomes" id="UP000665020">
    <property type="component" value="Chromosome"/>
</dbReference>
<dbReference type="RefSeq" id="WP_230867829.1">
    <property type="nucleotide sequence ID" value="NZ_CP046640.1"/>
</dbReference>
<evidence type="ECO:0000313" key="2">
    <source>
        <dbReference type="Proteomes" id="UP000665020"/>
    </source>
</evidence>
<dbReference type="KEGG" id="ifn:GM661_16810"/>
<name>A0A8A7KE00_9FIRM</name>